<keyword evidence="6" id="KW-1185">Reference proteome</keyword>
<evidence type="ECO:0000313" key="6">
    <source>
        <dbReference type="Proteomes" id="UP000050482"/>
    </source>
</evidence>
<evidence type="ECO:0008006" key="7">
    <source>
        <dbReference type="Google" id="ProtNLM"/>
    </source>
</evidence>
<dbReference type="CDD" id="cd06438">
    <property type="entry name" value="EpsO_like"/>
    <property type="match status" value="1"/>
</dbReference>
<keyword evidence="3" id="KW-0808">Transferase</keyword>
<sequence>MVKYCFSILIFCVESTLLSWSLYQAAVSVAGFFKLKRPSVNVNKYPRILCLTAAHNEEKVIAEHVRSLKAIDYPDARYDVVVLADNCTDATPRIAKSLGAIVWERHNAFERGKGYALRWALHSKARLSRYDAVCIFDADNLVNADFLKVMAKHLARGDAAIQGYLDTKNPYDNWISLAYASMYWFMNRFSQRARDILGLTAVLGGTGFCLSTAVLRRHPFEAVNLTEDLEYTARLTIAGHRVVFAKDARVYDEKPLGLEASAVQRLRWMQGHWTTALKYLGPLLRKALFSRHGKMRALDMSIYVLQPVFVALMGVNLVLSILQYIFGASWYFPWLTHLIPSVFWDVMSVVGFGFPLTAFVLERAGWRAFVFYPLYLFFTLTWIPLSIEAVHRRHSREWVHTEHHRSISLDEMRQSN</sequence>
<evidence type="ECO:0000256" key="3">
    <source>
        <dbReference type="ARBA" id="ARBA00022679"/>
    </source>
</evidence>
<dbReference type="PANTHER" id="PTHR43630">
    <property type="entry name" value="POLY-BETA-1,6-N-ACETYL-D-GLUCOSAMINE SYNTHASE"/>
    <property type="match status" value="1"/>
</dbReference>
<feature type="transmembrane region" description="Helical" evidence="4">
    <location>
        <begin position="196"/>
        <end position="215"/>
    </location>
</feature>
<dbReference type="AlphaFoldDB" id="A0A0P9GPP4"/>
<feature type="transmembrane region" description="Helical" evidence="4">
    <location>
        <begin position="302"/>
        <end position="326"/>
    </location>
</feature>
<evidence type="ECO:0000256" key="4">
    <source>
        <dbReference type="SAM" id="Phobius"/>
    </source>
</evidence>
<accession>A0A0P9GPP4</accession>
<dbReference type="STRING" id="471514.AN477_16460"/>
<evidence type="ECO:0000313" key="5">
    <source>
        <dbReference type="EMBL" id="KPV42646.1"/>
    </source>
</evidence>
<keyword evidence="4" id="KW-0472">Membrane</keyword>
<evidence type="ECO:0000256" key="1">
    <source>
        <dbReference type="ARBA" id="ARBA00006739"/>
    </source>
</evidence>
<keyword evidence="2" id="KW-0328">Glycosyltransferase</keyword>
<keyword evidence="4" id="KW-1133">Transmembrane helix</keyword>
<dbReference type="Proteomes" id="UP000050482">
    <property type="component" value="Unassembled WGS sequence"/>
</dbReference>
<dbReference type="PANTHER" id="PTHR43630:SF1">
    <property type="entry name" value="POLY-BETA-1,6-N-ACETYL-D-GLUCOSAMINE SYNTHASE"/>
    <property type="match status" value="1"/>
</dbReference>
<reference evidence="5 6" key="1">
    <citation type="submission" date="2015-09" db="EMBL/GenBank/DDBJ databases">
        <title>Draft genome sequence of Alicyclobacillus ferrooxydans DSM 22381.</title>
        <authorList>
            <person name="Hemp J."/>
        </authorList>
    </citation>
    <scope>NUCLEOTIDE SEQUENCE [LARGE SCALE GENOMIC DNA]</scope>
    <source>
        <strain evidence="5 6">TC-34</strain>
    </source>
</reference>
<comment type="caution">
    <text evidence="5">The sequence shown here is derived from an EMBL/GenBank/DDBJ whole genome shotgun (WGS) entry which is preliminary data.</text>
</comment>
<comment type="similarity">
    <text evidence="1">Belongs to the glycosyltransferase 2 family.</text>
</comment>
<dbReference type="GO" id="GO:0016757">
    <property type="term" value="F:glycosyltransferase activity"/>
    <property type="evidence" value="ECO:0007669"/>
    <property type="project" value="UniProtKB-KW"/>
</dbReference>
<dbReference type="SUPFAM" id="SSF53448">
    <property type="entry name" value="Nucleotide-diphospho-sugar transferases"/>
    <property type="match status" value="1"/>
</dbReference>
<protein>
    <recommendedName>
        <fullName evidence="7">Glycosyl transferase family 2</fullName>
    </recommendedName>
</protein>
<feature type="transmembrane region" description="Helical" evidence="4">
    <location>
        <begin position="338"/>
        <end position="361"/>
    </location>
</feature>
<evidence type="ECO:0000256" key="2">
    <source>
        <dbReference type="ARBA" id="ARBA00022676"/>
    </source>
</evidence>
<name>A0A0P9GPP4_9BACL</name>
<feature type="transmembrane region" description="Helical" evidence="4">
    <location>
        <begin position="368"/>
        <end position="387"/>
    </location>
</feature>
<gene>
    <name evidence="5" type="ORF">AN477_16460</name>
</gene>
<organism evidence="5 6">
    <name type="scientific">Alicyclobacillus ferrooxydans</name>
    <dbReference type="NCBI Taxonomy" id="471514"/>
    <lineage>
        <taxon>Bacteria</taxon>
        <taxon>Bacillati</taxon>
        <taxon>Bacillota</taxon>
        <taxon>Bacilli</taxon>
        <taxon>Bacillales</taxon>
        <taxon>Alicyclobacillaceae</taxon>
        <taxon>Alicyclobacillus</taxon>
    </lineage>
</organism>
<dbReference type="InterPro" id="IPR029044">
    <property type="entry name" value="Nucleotide-diphossugar_trans"/>
</dbReference>
<proteinExistence type="inferred from homology"/>
<dbReference type="Pfam" id="PF13641">
    <property type="entry name" value="Glyco_tranf_2_3"/>
    <property type="match status" value="1"/>
</dbReference>
<dbReference type="Gene3D" id="3.90.550.10">
    <property type="entry name" value="Spore Coat Polysaccharide Biosynthesis Protein SpsA, Chain A"/>
    <property type="match status" value="1"/>
</dbReference>
<dbReference type="EMBL" id="LJCO01000072">
    <property type="protein sequence ID" value="KPV42646.1"/>
    <property type="molecule type" value="Genomic_DNA"/>
</dbReference>
<keyword evidence="4" id="KW-0812">Transmembrane</keyword>
<dbReference type="PATRIC" id="fig|471514.4.peg.1144"/>